<reference evidence="2" key="1">
    <citation type="submission" date="2018-05" db="EMBL/GenBank/DDBJ databases">
        <authorList>
            <person name="Lanie J.A."/>
            <person name="Ng W.-L."/>
            <person name="Kazmierczak K.M."/>
            <person name="Andrzejewski T.M."/>
            <person name="Davidsen T.M."/>
            <person name="Wayne K.J."/>
            <person name="Tettelin H."/>
            <person name="Glass J.I."/>
            <person name="Rusch D."/>
            <person name="Podicherti R."/>
            <person name="Tsui H.-C.T."/>
            <person name="Winkler M.E."/>
        </authorList>
    </citation>
    <scope>NUCLEOTIDE SEQUENCE</scope>
</reference>
<evidence type="ECO:0008006" key="3">
    <source>
        <dbReference type="Google" id="ProtNLM"/>
    </source>
</evidence>
<proteinExistence type="predicted"/>
<sequence length="131" mass="13470">MGAADVVPGVSGGTVALLLGVYEQLLGTIRDGSTALSRMARGEAHEGFGDLRRLDWWFLGPLVAGMLVTITALAGVIQALLENHPEELAGLFLGLVAASLVVAARMPAAWSSLQVGSATLAAVVLFVVLGF</sequence>
<name>A0A382EQ17_9ZZZZ</name>
<feature type="transmembrane region" description="Helical" evidence="1">
    <location>
        <begin position="112"/>
        <end position="130"/>
    </location>
</feature>
<accession>A0A382EQ17</accession>
<dbReference type="PANTHER" id="PTHR37308:SF1">
    <property type="entry name" value="POLYPRENYL-PHOSPHATE TRANSPORTER"/>
    <property type="match status" value="1"/>
</dbReference>
<organism evidence="2">
    <name type="scientific">marine metagenome</name>
    <dbReference type="NCBI Taxonomy" id="408172"/>
    <lineage>
        <taxon>unclassified sequences</taxon>
        <taxon>metagenomes</taxon>
        <taxon>ecological metagenomes</taxon>
    </lineage>
</organism>
<evidence type="ECO:0000256" key="1">
    <source>
        <dbReference type="SAM" id="Phobius"/>
    </source>
</evidence>
<feature type="transmembrane region" description="Helical" evidence="1">
    <location>
        <begin position="56"/>
        <end position="81"/>
    </location>
</feature>
<feature type="non-terminal residue" evidence="2">
    <location>
        <position position="131"/>
    </location>
</feature>
<dbReference type="Pfam" id="PF04018">
    <property type="entry name" value="VCA0040-like"/>
    <property type="match status" value="1"/>
</dbReference>
<keyword evidence="1" id="KW-1133">Transmembrane helix</keyword>
<dbReference type="AlphaFoldDB" id="A0A382EQ17"/>
<keyword evidence="1" id="KW-0472">Membrane</keyword>
<feature type="transmembrane region" description="Helical" evidence="1">
    <location>
        <begin position="88"/>
        <end position="106"/>
    </location>
</feature>
<protein>
    <recommendedName>
        <fullName evidence="3">DUF368 domain-containing protein</fullName>
    </recommendedName>
</protein>
<gene>
    <name evidence="2" type="ORF">METZ01_LOCUS204791</name>
</gene>
<dbReference type="PANTHER" id="PTHR37308">
    <property type="entry name" value="INTEGRAL MEMBRANE PROTEIN"/>
    <property type="match status" value="1"/>
</dbReference>
<dbReference type="InterPro" id="IPR007163">
    <property type="entry name" value="VCA0040-like"/>
</dbReference>
<dbReference type="EMBL" id="UINC01045316">
    <property type="protein sequence ID" value="SVB51937.1"/>
    <property type="molecule type" value="Genomic_DNA"/>
</dbReference>
<evidence type="ECO:0000313" key="2">
    <source>
        <dbReference type="EMBL" id="SVB51937.1"/>
    </source>
</evidence>
<keyword evidence="1" id="KW-0812">Transmembrane</keyword>